<organism evidence="1 2">
    <name type="scientific">Mycobacterium phage Timshel</name>
    <dbReference type="NCBI Taxonomy" id="1032895"/>
    <lineage>
        <taxon>Viruses</taxon>
        <taxon>Duplodnaviria</taxon>
        <taxon>Heunggongvirae</taxon>
        <taxon>Uroviricota</taxon>
        <taxon>Caudoviricetes</taxon>
        <taxon>Timshelvirus</taxon>
        <taxon>Timshelvirus timshel</taxon>
    </lineage>
</organism>
<dbReference type="EMBL" id="JF957060">
    <property type="protein sequence ID" value="AEJ92373.1"/>
    <property type="molecule type" value="Genomic_DNA"/>
</dbReference>
<proteinExistence type="predicted"/>
<dbReference type="RefSeq" id="YP_009607619.1">
    <property type="nucleotide sequence ID" value="NC_041983.1"/>
</dbReference>
<gene>
    <name evidence="1" type="primary">61</name>
    <name evidence="1" type="ORF">TIMSHEL_61</name>
</gene>
<sequence length="73" mass="8261">MSVYIRDLPPEPQRIVAIDSHGETLLYAKGPRTGSRWVVHLEGCGLFNFFVDDETTARGLVRFIGDLLDRQKS</sequence>
<protein>
    <submittedName>
        <fullName evidence="1">Uncharacterized protein</fullName>
    </submittedName>
</protein>
<name>G1DB79_9CAUD</name>
<keyword evidence="2" id="KW-1185">Reference proteome</keyword>
<dbReference type="Proteomes" id="UP000006948">
    <property type="component" value="Segment"/>
</dbReference>
<reference evidence="1 2" key="1">
    <citation type="journal article" date="2012" name="J. Virol.">
        <title>Complete Genome Sequences of 138 Mycobacteriophages.</title>
        <authorList>
            <consortium name="the Science Education Alliance Phage Hunters Advancing Genomics and Evolutionary Science Program"/>
            <consortium name="the KwaZulu-Natal Research Institute for Tuberculosis and HIV Mycobacterial Genetics Course Students"/>
            <consortium name="the Phage Hunters Integrating Research and Education Program"/>
            <person name="Hatfull G.F."/>
        </authorList>
    </citation>
    <scope>NUCLEOTIDE SEQUENCE [LARGE SCALE GENOMIC DNA]</scope>
</reference>
<dbReference type="GeneID" id="40083631"/>
<accession>G1DB79</accession>
<evidence type="ECO:0000313" key="2">
    <source>
        <dbReference type="Proteomes" id="UP000006948"/>
    </source>
</evidence>
<evidence type="ECO:0000313" key="1">
    <source>
        <dbReference type="EMBL" id="AEJ92373.1"/>
    </source>
</evidence>
<dbReference type="KEGG" id="vg:40083631"/>